<dbReference type="GO" id="GO:0003677">
    <property type="term" value="F:DNA binding"/>
    <property type="evidence" value="ECO:0007669"/>
    <property type="project" value="InterPro"/>
</dbReference>
<dbReference type="RefSeq" id="WP_120246093.1">
    <property type="nucleotide sequence ID" value="NZ_RAPO01000004.1"/>
</dbReference>
<dbReference type="Gene3D" id="3.40.1350.60">
    <property type="match status" value="1"/>
</dbReference>
<reference evidence="4 5" key="1">
    <citation type="submission" date="2018-09" db="EMBL/GenBank/DDBJ databases">
        <title>Genomic Encyclopedia of Archaeal and Bacterial Type Strains, Phase II (KMG-II): from individual species to whole genera.</title>
        <authorList>
            <person name="Goeker M."/>
        </authorList>
    </citation>
    <scope>NUCLEOTIDE SEQUENCE [LARGE SCALE GENOMIC DNA]</scope>
    <source>
        <strain evidence="4 5">DSM 13151</strain>
    </source>
</reference>
<dbReference type="PANTHER" id="PTHR30545:SF2">
    <property type="entry name" value="SUGAR FERMENTATION STIMULATION PROTEIN A"/>
    <property type="match status" value="1"/>
</dbReference>
<dbReference type="InterPro" id="IPR040452">
    <property type="entry name" value="SfsA_C"/>
</dbReference>
<proteinExistence type="inferred from homology"/>
<dbReference type="InterPro" id="IPR041465">
    <property type="entry name" value="SfsA_N"/>
</dbReference>
<evidence type="ECO:0000313" key="4">
    <source>
        <dbReference type="EMBL" id="RKD88908.1"/>
    </source>
</evidence>
<comment type="similarity">
    <text evidence="1">Belongs to the SfsA family.</text>
</comment>
<comment type="caution">
    <text evidence="4">The sequence shown here is derived from an EMBL/GenBank/DDBJ whole genome shotgun (WGS) entry which is preliminary data.</text>
</comment>
<evidence type="ECO:0000259" key="3">
    <source>
        <dbReference type="Pfam" id="PF17746"/>
    </source>
</evidence>
<dbReference type="AlphaFoldDB" id="A0A419W0A3"/>
<dbReference type="Pfam" id="PF03749">
    <property type="entry name" value="SfsA"/>
    <property type="match status" value="1"/>
</dbReference>
<dbReference type="OrthoDB" id="34139at2157"/>
<evidence type="ECO:0000259" key="2">
    <source>
        <dbReference type="Pfam" id="PF03749"/>
    </source>
</evidence>
<name>A0A419W0A3_9EURY</name>
<evidence type="ECO:0000313" key="5">
    <source>
        <dbReference type="Proteomes" id="UP000283805"/>
    </source>
</evidence>
<dbReference type="HAMAP" id="MF_00095">
    <property type="entry name" value="SfsA"/>
    <property type="match status" value="1"/>
</dbReference>
<gene>
    <name evidence="1" type="primary">sfsA</name>
    <name evidence="4" type="ORF">ATJ93_3727</name>
</gene>
<feature type="domain" description="Sugar fermentation stimulation protein C-terminal" evidence="2">
    <location>
        <begin position="85"/>
        <end position="221"/>
    </location>
</feature>
<dbReference type="PANTHER" id="PTHR30545">
    <property type="entry name" value="SUGAR FERMENTATION STIMULATION PROTEIN A"/>
    <property type="match status" value="1"/>
</dbReference>
<feature type="domain" description="SfsA N-terminal OB" evidence="3">
    <location>
        <begin position="16"/>
        <end position="81"/>
    </location>
</feature>
<keyword evidence="5" id="KW-1185">Reference proteome</keyword>
<dbReference type="NCBIfam" id="TIGR00230">
    <property type="entry name" value="sfsA"/>
    <property type="match status" value="1"/>
</dbReference>
<dbReference type="Proteomes" id="UP000283805">
    <property type="component" value="Unassembled WGS sequence"/>
</dbReference>
<dbReference type="CDD" id="cd22359">
    <property type="entry name" value="SfsA-like_bacterial"/>
    <property type="match status" value="1"/>
</dbReference>
<dbReference type="Gene3D" id="2.40.50.580">
    <property type="match status" value="1"/>
</dbReference>
<accession>A0A419W0A3</accession>
<evidence type="ECO:0000256" key="1">
    <source>
        <dbReference type="HAMAP-Rule" id="MF_00095"/>
    </source>
</evidence>
<dbReference type="EMBL" id="RAPO01000004">
    <property type="protein sequence ID" value="RKD88908.1"/>
    <property type="molecule type" value="Genomic_DNA"/>
</dbReference>
<dbReference type="Pfam" id="PF17746">
    <property type="entry name" value="SfsA_N"/>
    <property type="match status" value="1"/>
</dbReference>
<sequence>MALFTFDDELTAGQIVDRPNRFVVRVRFDEDPERVFLGDPGALEGILESGRKILCSPVDDPDRSTDYDAIAIDVDGTYVSVRTAFANDLFEELLAADALPAFEGYELRKREPQLPDHGRADFLLHDRFDSPAYVEVKSCTHVEDGIAKFPDRQTERGRRHLRSLAALVDDGDEAHIVFVVQRPDVARFRPYREVDPEFAELLAQVRDAGVTVHAIATAFDPPQYRLYERALPIDLEA</sequence>
<organism evidence="4 5">
    <name type="scientific">Halopiger aswanensis</name>
    <dbReference type="NCBI Taxonomy" id="148449"/>
    <lineage>
        <taxon>Archaea</taxon>
        <taxon>Methanobacteriati</taxon>
        <taxon>Methanobacteriota</taxon>
        <taxon>Stenosarchaea group</taxon>
        <taxon>Halobacteria</taxon>
        <taxon>Halobacteriales</taxon>
        <taxon>Natrialbaceae</taxon>
        <taxon>Halopiger</taxon>
    </lineage>
</organism>
<dbReference type="InterPro" id="IPR005224">
    <property type="entry name" value="SfsA"/>
</dbReference>
<protein>
    <recommendedName>
        <fullName evidence="1">Sugar fermentation stimulation protein homolog</fullName>
    </recommendedName>
</protein>